<sequence>MAAMKLVTEWPLQGIHQAKERCDANNVLNAAVCVVQGLRLRVSSSVDTAIKPHSHHLKGQQSKLLHYNISLQSQTFNPTIAIMRLAAIIAATGVIFTASVSGLACKDGIKYCSYNLNSGGHFWTEDEIWSQLQSEGLPDGYTKGHIQHTLFKCQDRWYWSKAHLYYVEWCANSCQNGGGGKDDLCRPHAND</sequence>
<dbReference type="OrthoDB" id="4965568at2759"/>
<dbReference type="KEGG" id="fgr:FGSG_08076"/>
<dbReference type="RefSeq" id="XP_011320746.1">
    <property type="nucleotide sequence ID" value="XM_011322444.1"/>
</dbReference>
<dbReference type="AlphaFoldDB" id="I1RV16"/>
<dbReference type="EMBL" id="HG970333">
    <property type="status" value="NOT_ANNOTATED_CDS"/>
    <property type="molecule type" value="Genomic_DNA"/>
</dbReference>
<keyword evidence="1" id="KW-0472">Membrane</keyword>
<accession>I1RV16</accession>
<reference evidence="2" key="2">
    <citation type="journal article" date="2010" name="Nature">
        <title>Comparative genomics reveals mobile pathogenicity chromosomes in Fusarium.</title>
        <authorList>
            <person name="Ma L.J."/>
            <person name="van der Does H.C."/>
            <person name="Borkovich K.A."/>
            <person name="Coleman J.J."/>
            <person name="Daboussi M.J."/>
            <person name="Di Pietro A."/>
            <person name="Dufresne M."/>
            <person name="Freitag M."/>
            <person name="Grabherr M."/>
            <person name="Henrissat B."/>
            <person name="Houterman P.M."/>
            <person name="Kang S."/>
            <person name="Shim W.B."/>
            <person name="Woloshuk C."/>
            <person name="Xie X."/>
            <person name="Xu J.R."/>
            <person name="Antoniw J."/>
            <person name="Baker S.E."/>
            <person name="Bluhm B.H."/>
            <person name="Breakspear A."/>
            <person name="Brown D.W."/>
            <person name="Butchko R.A."/>
            <person name="Chapman S."/>
            <person name="Coulson R."/>
            <person name="Coutinho P.M."/>
            <person name="Danchin E.G."/>
            <person name="Diener A."/>
            <person name="Gale L.R."/>
            <person name="Gardiner D.M."/>
            <person name="Goff S."/>
            <person name="Hammond-Kosack K.E."/>
            <person name="Hilburn K."/>
            <person name="Hua-Van A."/>
            <person name="Jonkers W."/>
            <person name="Kazan K."/>
            <person name="Kodira C.D."/>
            <person name="Koehrsen M."/>
            <person name="Kumar L."/>
            <person name="Lee Y.H."/>
            <person name="Li L."/>
            <person name="Manners J.M."/>
            <person name="Miranda-Saavedra D."/>
            <person name="Mukherjee M."/>
            <person name="Park G."/>
            <person name="Park J."/>
            <person name="Park S.Y."/>
            <person name="Proctor R.H."/>
            <person name="Regev A."/>
            <person name="Ruiz-Roldan M.C."/>
            <person name="Sain D."/>
            <person name="Sakthikumar S."/>
            <person name="Sykes S."/>
            <person name="Schwartz D.C."/>
            <person name="Turgeon B.G."/>
            <person name="Wapinski I."/>
            <person name="Yoder O."/>
            <person name="Young S."/>
            <person name="Zeng Q."/>
            <person name="Zhou S."/>
            <person name="Galagan J."/>
            <person name="Cuomo C.A."/>
            <person name="Kistler H.C."/>
            <person name="Rep M."/>
        </authorList>
    </citation>
    <scope>GENOME REANNOTATION</scope>
    <source>
        <strain evidence="2">PH-1 / ATCC MYA-4620 / FGSC 9075 / NRRL 31084</strain>
    </source>
</reference>
<dbReference type="EnsemblFungi" id="CEF76333">
    <property type="protein sequence ID" value="CEF76333"/>
    <property type="gene ID" value="FGRRES_08076"/>
</dbReference>
<accession>A0A098DBN5</accession>
<protein>
    <submittedName>
        <fullName evidence="2">Uncharacterized protein</fullName>
    </submittedName>
</protein>
<proteinExistence type="predicted"/>
<feature type="transmembrane region" description="Helical" evidence="1">
    <location>
        <begin position="81"/>
        <end position="104"/>
    </location>
</feature>
<keyword evidence="1" id="KW-1133">Transmembrane helix</keyword>
<reference evidence="2" key="3">
    <citation type="submission" date="2017-01" db="UniProtKB">
        <authorList>
            <consortium name="EnsemblFungi"/>
        </authorList>
    </citation>
    <scope>IDENTIFICATION</scope>
    <source>
        <strain evidence="2">PH-1 / ATCC MYA-4620 / FGSC 9075 / NRRL 31084</strain>
    </source>
</reference>
<evidence type="ECO:0000256" key="1">
    <source>
        <dbReference type="SAM" id="Phobius"/>
    </source>
</evidence>
<name>I1RV16_GIBZE</name>
<keyword evidence="1" id="KW-0812">Transmembrane</keyword>
<evidence type="ECO:0000313" key="2">
    <source>
        <dbReference type="EnsemblFungi" id="CEF76333"/>
    </source>
</evidence>
<reference evidence="2" key="1">
    <citation type="journal article" date="2007" name="Science">
        <title>The Fusarium graminearum genome reveals a link between localized polymorphism and pathogen specialization.</title>
        <authorList>
            <person name="Cuomo C.A."/>
            <person name="Gueldener U."/>
            <person name="Xu J.-R."/>
            <person name="Trail F."/>
            <person name="Turgeon B.G."/>
            <person name="Di Pietro A."/>
            <person name="Walton J.D."/>
            <person name="Ma L.-J."/>
            <person name="Baker S.E."/>
            <person name="Rep M."/>
            <person name="Adam G."/>
            <person name="Antoniw J."/>
            <person name="Baldwin T."/>
            <person name="Calvo S.E."/>
            <person name="Chang Y.-L."/>
            <person name="DeCaprio D."/>
            <person name="Gale L.R."/>
            <person name="Gnerre S."/>
            <person name="Goswami R.S."/>
            <person name="Hammond-Kosack K."/>
            <person name="Harris L.J."/>
            <person name="Hilburn K."/>
            <person name="Kennell J.C."/>
            <person name="Kroken S."/>
            <person name="Magnuson J.K."/>
            <person name="Mannhaupt G."/>
            <person name="Mauceli E.W."/>
            <person name="Mewes H.-W."/>
            <person name="Mitterbauer R."/>
            <person name="Muehlbauer G."/>
            <person name="Muensterkoetter M."/>
            <person name="Nelson D."/>
            <person name="O'Donnell K."/>
            <person name="Ouellet T."/>
            <person name="Qi W."/>
            <person name="Quesneville H."/>
            <person name="Roncero M.I.G."/>
            <person name="Seong K.-Y."/>
            <person name="Tetko I.V."/>
            <person name="Urban M."/>
            <person name="Waalwijk C."/>
            <person name="Ward T.J."/>
            <person name="Yao J."/>
            <person name="Birren B.W."/>
            <person name="Kistler H.C."/>
        </authorList>
    </citation>
    <scope>NUCLEOTIDE SEQUENCE [LARGE SCALE GENOMIC DNA]</scope>
    <source>
        <strain evidence="2">PH-1 / ATCC MYA-4620 / FGSC 9075 / NRRL 31084</strain>
    </source>
</reference>
<dbReference type="HOGENOM" id="CLU_1441163_0_0_1"/>
<gene>
    <name evidence="2" type="primary">FG08076.1</name>
</gene>
<organism evidence="2">
    <name type="scientific">Gibberella zeae (strain ATCC MYA-4620 / CBS 123657 / FGSC 9075 / NRRL 31084 / PH-1)</name>
    <name type="common">Wheat head blight fungus</name>
    <name type="synonym">Fusarium graminearum</name>
    <dbReference type="NCBI Taxonomy" id="229533"/>
    <lineage>
        <taxon>Eukaryota</taxon>
        <taxon>Fungi</taxon>
        <taxon>Dikarya</taxon>
        <taxon>Ascomycota</taxon>
        <taxon>Pezizomycotina</taxon>
        <taxon>Sordariomycetes</taxon>
        <taxon>Hypocreomycetidae</taxon>
        <taxon>Hypocreales</taxon>
        <taxon>Nectriaceae</taxon>
        <taxon>Fusarium</taxon>
    </lineage>
</organism>